<evidence type="ECO:0000313" key="4">
    <source>
        <dbReference type="EMBL" id="GAA2530356.1"/>
    </source>
</evidence>
<keyword evidence="1 2" id="KW-0597">Phosphoprotein</keyword>
<proteinExistence type="predicted"/>
<evidence type="ECO:0000259" key="3">
    <source>
        <dbReference type="PROSITE" id="PS50110"/>
    </source>
</evidence>
<dbReference type="Proteomes" id="UP001499978">
    <property type="component" value="Unassembled WGS sequence"/>
</dbReference>
<dbReference type="PROSITE" id="PS50110">
    <property type="entry name" value="RESPONSE_REGULATORY"/>
    <property type="match status" value="1"/>
</dbReference>
<dbReference type="InterPro" id="IPR050595">
    <property type="entry name" value="Bact_response_regulator"/>
</dbReference>
<evidence type="ECO:0000256" key="2">
    <source>
        <dbReference type="PROSITE-ProRule" id="PRU00169"/>
    </source>
</evidence>
<dbReference type="RefSeq" id="WP_344173969.1">
    <property type="nucleotide sequence ID" value="NZ_BAAARY010000020.1"/>
</dbReference>
<sequence>MTVILVIDDDPGTCQLLTDALQHQGYSVQTAGDGLAGLRTFEAVHPDFVVLDADMPLLDGHAVLRTVRDRDGDPVPVLMLTAATPLNGAARAWPDGVDYCLTKPFTPDEVTKLVNSLVGAWWAENEQ</sequence>
<gene>
    <name evidence="4" type="ORF">GCM10010201_32250</name>
</gene>
<evidence type="ECO:0000256" key="1">
    <source>
        <dbReference type="ARBA" id="ARBA00022553"/>
    </source>
</evidence>
<name>A0ABN3NPZ7_9ACTN</name>
<dbReference type="InterPro" id="IPR011006">
    <property type="entry name" value="CheY-like_superfamily"/>
</dbReference>
<accession>A0ABN3NPZ7</accession>
<keyword evidence="5" id="KW-1185">Reference proteome</keyword>
<dbReference type="InterPro" id="IPR001789">
    <property type="entry name" value="Sig_transdc_resp-reg_receiver"/>
</dbReference>
<protein>
    <recommendedName>
        <fullName evidence="3">Response regulatory domain-containing protein</fullName>
    </recommendedName>
</protein>
<dbReference type="SMART" id="SM00448">
    <property type="entry name" value="REC"/>
    <property type="match status" value="1"/>
</dbReference>
<dbReference type="PANTHER" id="PTHR44591">
    <property type="entry name" value="STRESS RESPONSE REGULATOR PROTEIN 1"/>
    <property type="match status" value="1"/>
</dbReference>
<comment type="caution">
    <text evidence="4">The sequence shown here is derived from an EMBL/GenBank/DDBJ whole genome shotgun (WGS) entry which is preliminary data.</text>
</comment>
<dbReference type="Pfam" id="PF00072">
    <property type="entry name" value="Response_reg"/>
    <property type="match status" value="1"/>
</dbReference>
<dbReference type="CDD" id="cd00156">
    <property type="entry name" value="REC"/>
    <property type="match status" value="1"/>
</dbReference>
<dbReference type="EMBL" id="BAAARY010000020">
    <property type="protein sequence ID" value="GAA2530356.1"/>
    <property type="molecule type" value="Genomic_DNA"/>
</dbReference>
<dbReference type="Gene3D" id="3.40.50.2300">
    <property type="match status" value="1"/>
</dbReference>
<evidence type="ECO:0000313" key="5">
    <source>
        <dbReference type="Proteomes" id="UP001499978"/>
    </source>
</evidence>
<dbReference type="PANTHER" id="PTHR44591:SF3">
    <property type="entry name" value="RESPONSE REGULATORY DOMAIN-CONTAINING PROTEIN"/>
    <property type="match status" value="1"/>
</dbReference>
<organism evidence="4 5">
    <name type="scientific">Pilimelia columellifera subsp. columellifera</name>
    <dbReference type="NCBI Taxonomy" id="706583"/>
    <lineage>
        <taxon>Bacteria</taxon>
        <taxon>Bacillati</taxon>
        <taxon>Actinomycetota</taxon>
        <taxon>Actinomycetes</taxon>
        <taxon>Micromonosporales</taxon>
        <taxon>Micromonosporaceae</taxon>
        <taxon>Pilimelia</taxon>
    </lineage>
</organism>
<reference evidence="4 5" key="1">
    <citation type="journal article" date="2019" name="Int. J. Syst. Evol. Microbiol.">
        <title>The Global Catalogue of Microorganisms (GCM) 10K type strain sequencing project: providing services to taxonomists for standard genome sequencing and annotation.</title>
        <authorList>
            <consortium name="The Broad Institute Genomics Platform"/>
            <consortium name="The Broad Institute Genome Sequencing Center for Infectious Disease"/>
            <person name="Wu L."/>
            <person name="Ma J."/>
        </authorList>
    </citation>
    <scope>NUCLEOTIDE SEQUENCE [LARGE SCALE GENOMIC DNA]</scope>
    <source>
        <strain evidence="4 5">JCM 3367</strain>
    </source>
</reference>
<dbReference type="SUPFAM" id="SSF52172">
    <property type="entry name" value="CheY-like"/>
    <property type="match status" value="1"/>
</dbReference>
<feature type="domain" description="Response regulatory" evidence="3">
    <location>
        <begin position="3"/>
        <end position="118"/>
    </location>
</feature>
<feature type="modified residue" description="4-aspartylphosphate" evidence="2">
    <location>
        <position position="52"/>
    </location>
</feature>